<sequence length="218" mass="24773">MAKDLHDFWHFSRRYRQFQRISALTQGILDKEHEVSEPTRKALQKLNANRISCHERIARLDLPSFAGCHSCQGACCGEPAEQYFTAIDFWLRKYSHKQVKAFSVQPLQPIPAYYRLRIESALAGLKKPTMAAPTGRLRKGRCTHLGERGCLLPHAERPLKCLIYACPNLKESLDQETRRAYIESVRELLGISLATFNALKCEAGLPPYYGLASLLLTL</sequence>
<gene>
    <name evidence="1" type="ORF">GEOBRER4_n0570</name>
</gene>
<evidence type="ECO:0000313" key="1">
    <source>
        <dbReference type="EMBL" id="BCG45799.1"/>
    </source>
</evidence>
<evidence type="ECO:0000313" key="2">
    <source>
        <dbReference type="Proteomes" id="UP000515472"/>
    </source>
</evidence>
<keyword evidence="2" id="KW-1185">Reference proteome</keyword>
<dbReference type="EMBL" id="AP023213">
    <property type="protein sequence ID" value="BCG45799.1"/>
    <property type="molecule type" value="Genomic_DNA"/>
</dbReference>
<dbReference type="Proteomes" id="UP000515472">
    <property type="component" value="Chromosome"/>
</dbReference>
<reference evidence="1 2" key="1">
    <citation type="submission" date="2020-06" db="EMBL/GenBank/DDBJ databases">
        <title>Interaction of electrochemicaly active bacteria, Geobacter bremensis R4 on different carbon anode.</title>
        <authorList>
            <person name="Meng L."/>
            <person name="Yoshida N."/>
        </authorList>
    </citation>
    <scope>NUCLEOTIDE SEQUENCE [LARGE SCALE GENOMIC DNA]</scope>
    <source>
        <strain evidence="1 2">R4</strain>
    </source>
</reference>
<proteinExistence type="predicted"/>
<protein>
    <submittedName>
        <fullName evidence="1">Uncharacterized protein</fullName>
    </submittedName>
</protein>
<organism evidence="1 2">
    <name type="scientific">Citrifermentans bremense</name>
    <dbReference type="NCBI Taxonomy" id="60035"/>
    <lineage>
        <taxon>Bacteria</taxon>
        <taxon>Pseudomonadati</taxon>
        <taxon>Thermodesulfobacteriota</taxon>
        <taxon>Desulfuromonadia</taxon>
        <taxon>Geobacterales</taxon>
        <taxon>Geobacteraceae</taxon>
        <taxon>Citrifermentans</taxon>
    </lineage>
</organism>
<dbReference type="KEGG" id="gbn:GEOBRER4_05490"/>
<accession>A0A6S6LWH4</accession>
<dbReference type="AlphaFoldDB" id="A0A6S6LWH4"/>
<name>A0A6S6LWH4_9BACT</name>
<dbReference type="RefSeq" id="WP_185244139.1">
    <property type="nucleotide sequence ID" value="NZ_AP023213.1"/>
</dbReference>